<protein>
    <recommendedName>
        <fullName evidence="2">Calcineurin-like phosphoesterase domain-containing protein</fullName>
    </recommendedName>
</protein>
<proteinExistence type="predicted"/>
<dbReference type="EMBL" id="UINC01177294">
    <property type="protein sequence ID" value="SVD84857.1"/>
    <property type="molecule type" value="Genomic_DNA"/>
</dbReference>
<gene>
    <name evidence="1" type="ORF">METZ01_LOCUS437711</name>
</gene>
<organism evidence="1">
    <name type="scientific">marine metagenome</name>
    <dbReference type="NCBI Taxonomy" id="408172"/>
    <lineage>
        <taxon>unclassified sequences</taxon>
        <taxon>metagenomes</taxon>
        <taxon>ecological metagenomes</taxon>
    </lineage>
</organism>
<sequence length="182" mass="20759">HSETPARIDLDGVTLALIDTVRPGLTGGTCYNKDLDWLDALAESTTQPILVFGHHQLWDPATPHRSEDYFGIQPDESEKLIGLFARRPSLRGYFSGHTHRNRVRQFDATGDLPWVEVACVKDFPGSWAEYRVYDGGILQIHHRVSTPQALAWTEKTRDMYNGTYFEYAFGRLSDRCFVVTRN</sequence>
<dbReference type="Gene3D" id="3.30.750.180">
    <property type="entry name" value="GpdQ, beta-strand dimerisation domain"/>
    <property type="match status" value="1"/>
</dbReference>
<accession>A0A382YNG4</accession>
<evidence type="ECO:0000313" key="1">
    <source>
        <dbReference type="EMBL" id="SVD84857.1"/>
    </source>
</evidence>
<reference evidence="1" key="1">
    <citation type="submission" date="2018-05" db="EMBL/GenBank/DDBJ databases">
        <authorList>
            <person name="Lanie J.A."/>
            <person name="Ng W.-L."/>
            <person name="Kazmierczak K.M."/>
            <person name="Andrzejewski T.M."/>
            <person name="Davidsen T.M."/>
            <person name="Wayne K.J."/>
            <person name="Tettelin H."/>
            <person name="Glass J.I."/>
            <person name="Rusch D."/>
            <person name="Podicherti R."/>
            <person name="Tsui H.-C.T."/>
            <person name="Winkler M.E."/>
        </authorList>
    </citation>
    <scope>NUCLEOTIDE SEQUENCE</scope>
</reference>
<dbReference type="InterPro" id="IPR042281">
    <property type="entry name" value="GpdQ_beta-strand"/>
</dbReference>
<dbReference type="AlphaFoldDB" id="A0A382YNG4"/>
<dbReference type="InterPro" id="IPR029052">
    <property type="entry name" value="Metallo-depent_PP-like"/>
</dbReference>
<dbReference type="SUPFAM" id="SSF56300">
    <property type="entry name" value="Metallo-dependent phosphatases"/>
    <property type="match status" value="1"/>
</dbReference>
<evidence type="ECO:0008006" key="2">
    <source>
        <dbReference type="Google" id="ProtNLM"/>
    </source>
</evidence>
<feature type="non-terminal residue" evidence="1">
    <location>
        <position position="1"/>
    </location>
</feature>
<name>A0A382YNG4_9ZZZZ</name>